<accession>A0A0D2KID0</accession>
<evidence type="ECO:0000313" key="1">
    <source>
        <dbReference type="EMBL" id="KIY95543.1"/>
    </source>
</evidence>
<dbReference type="Proteomes" id="UP000054498">
    <property type="component" value="Unassembled WGS sequence"/>
</dbReference>
<keyword evidence="2" id="KW-1185">Reference proteome</keyword>
<dbReference type="AlphaFoldDB" id="A0A0D2KID0"/>
<sequence>MKPCAVSSGATLRSTGDVSCSGARGDASAALDAASGCEADAAAVIAVVTLMSNNNAASGKQFLIKNAGAKRPCGGRGGRDMRTPAERVQGAAHKLRKEAGRAAAALKGAFCMRAPAVY</sequence>
<dbReference type="EMBL" id="KK103454">
    <property type="protein sequence ID" value="KIY95543.1"/>
    <property type="molecule type" value="Genomic_DNA"/>
</dbReference>
<name>A0A0D2KID0_9CHLO</name>
<evidence type="ECO:0000313" key="2">
    <source>
        <dbReference type="Proteomes" id="UP000054498"/>
    </source>
</evidence>
<reference evidence="1 2" key="1">
    <citation type="journal article" date="2013" name="BMC Genomics">
        <title>Reconstruction of the lipid metabolism for the microalga Monoraphidium neglectum from its genome sequence reveals characteristics suitable for biofuel production.</title>
        <authorList>
            <person name="Bogen C."/>
            <person name="Al-Dilaimi A."/>
            <person name="Albersmeier A."/>
            <person name="Wichmann J."/>
            <person name="Grundmann M."/>
            <person name="Rupp O."/>
            <person name="Lauersen K.J."/>
            <person name="Blifernez-Klassen O."/>
            <person name="Kalinowski J."/>
            <person name="Goesmann A."/>
            <person name="Mussgnug J.H."/>
            <person name="Kruse O."/>
        </authorList>
    </citation>
    <scope>NUCLEOTIDE SEQUENCE [LARGE SCALE GENOMIC DNA]</scope>
    <source>
        <strain evidence="1 2">SAG 48.87</strain>
    </source>
</reference>
<protein>
    <submittedName>
        <fullName evidence="1">Uncharacterized protein</fullName>
    </submittedName>
</protein>
<dbReference type="KEGG" id="mng:MNEG_12418"/>
<gene>
    <name evidence="1" type="ORF">MNEG_12418</name>
</gene>
<proteinExistence type="predicted"/>
<dbReference type="GeneID" id="25729778"/>
<organism evidence="1 2">
    <name type="scientific">Monoraphidium neglectum</name>
    <dbReference type="NCBI Taxonomy" id="145388"/>
    <lineage>
        <taxon>Eukaryota</taxon>
        <taxon>Viridiplantae</taxon>
        <taxon>Chlorophyta</taxon>
        <taxon>core chlorophytes</taxon>
        <taxon>Chlorophyceae</taxon>
        <taxon>CS clade</taxon>
        <taxon>Sphaeropleales</taxon>
        <taxon>Selenastraceae</taxon>
        <taxon>Monoraphidium</taxon>
    </lineage>
</organism>
<dbReference type="RefSeq" id="XP_013894563.1">
    <property type="nucleotide sequence ID" value="XM_014039109.1"/>
</dbReference>